<name>A0A2T7C3Z6_9POAL</name>
<dbReference type="AlphaFoldDB" id="A0A2T7C3Z6"/>
<keyword evidence="2" id="KW-1185">Reference proteome</keyword>
<protein>
    <submittedName>
        <fullName evidence="1">Uncharacterized protein</fullName>
    </submittedName>
</protein>
<sequence length="88" mass="9381">MPSSRRGAGRCAVRFPCCPLPSPEILAGIGPRLLPHARAAFARAPPGFSRFSFARRPLGQPNRHLESERGHLAARARATHVGGGFTLG</sequence>
<dbReference type="Proteomes" id="UP000244336">
    <property type="component" value="Chromosome 9"/>
</dbReference>
<evidence type="ECO:0000313" key="2">
    <source>
        <dbReference type="Proteomes" id="UP000244336"/>
    </source>
</evidence>
<reference evidence="1 2" key="1">
    <citation type="submission" date="2018-04" db="EMBL/GenBank/DDBJ databases">
        <title>WGS assembly of Panicum hallii var. hallii HAL2.</title>
        <authorList>
            <person name="Lovell J."/>
            <person name="Jenkins J."/>
            <person name="Lowry D."/>
            <person name="Mamidi S."/>
            <person name="Sreedasyam A."/>
            <person name="Weng X."/>
            <person name="Barry K."/>
            <person name="Bonette J."/>
            <person name="Campitelli B."/>
            <person name="Daum C."/>
            <person name="Gordon S."/>
            <person name="Gould B."/>
            <person name="Lipzen A."/>
            <person name="MacQueen A."/>
            <person name="Palacio-Mejia J."/>
            <person name="Plott C."/>
            <person name="Shakirov E."/>
            <person name="Shu S."/>
            <person name="Yoshinaga Y."/>
            <person name="Zane M."/>
            <person name="Rokhsar D."/>
            <person name="Grimwood J."/>
            <person name="Schmutz J."/>
            <person name="Juenger T."/>
        </authorList>
    </citation>
    <scope>NUCLEOTIDE SEQUENCE [LARGE SCALE GENOMIC DNA]</scope>
    <source>
        <strain evidence="2">cv. HAL2</strain>
    </source>
</reference>
<dbReference type="EMBL" id="CM009757">
    <property type="protein sequence ID" value="PUZ38064.1"/>
    <property type="molecule type" value="Genomic_DNA"/>
</dbReference>
<organism evidence="1 2">
    <name type="scientific">Panicum hallii var. hallii</name>
    <dbReference type="NCBI Taxonomy" id="1504633"/>
    <lineage>
        <taxon>Eukaryota</taxon>
        <taxon>Viridiplantae</taxon>
        <taxon>Streptophyta</taxon>
        <taxon>Embryophyta</taxon>
        <taxon>Tracheophyta</taxon>
        <taxon>Spermatophyta</taxon>
        <taxon>Magnoliopsida</taxon>
        <taxon>Liliopsida</taxon>
        <taxon>Poales</taxon>
        <taxon>Poaceae</taxon>
        <taxon>PACMAD clade</taxon>
        <taxon>Panicoideae</taxon>
        <taxon>Panicodae</taxon>
        <taxon>Paniceae</taxon>
        <taxon>Panicinae</taxon>
        <taxon>Panicum</taxon>
        <taxon>Panicum sect. Panicum</taxon>
    </lineage>
</organism>
<evidence type="ECO:0000313" key="1">
    <source>
        <dbReference type="EMBL" id="PUZ38064.1"/>
    </source>
</evidence>
<proteinExistence type="predicted"/>
<accession>A0A2T7C3Z6</accession>
<dbReference type="Gramene" id="PUZ38064">
    <property type="protein sequence ID" value="PUZ38064"/>
    <property type="gene ID" value="GQ55_9G167100"/>
</dbReference>
<gene>
    <name evidence="1" type="ORF">GQ55_9G167100</name>
</gene>